<comment type="similarity">
    <text evidence="4">Belongs to the FKBP-type PPIase family.</text>
</comment>
<dbReference type="Gene3D" id="3.10.50.40">
    <property type="match status" value="1"/>
</dbReference>
<name>A0ABY5UYA3_9BACT</name>
<dbReference type="EC" id="5.2.1.8" evidence="4"/>
<dbReference type="GeneID" id="82892018"/>
<evidence type="ECO:0000313" key="7">
    <source>
        <dbReference type="Proteomes" id="UP001059295"/>
    </source>
</evidence>
<dbReference type="Pfam" id="PF00254">
    <property type="entry name" value="FKBP_C"/>
    <property type="match status" value="1"/>
</dbReference>
<dbReference type="Proteomes" id="UP001059295">
    <property type="component" value="Chromosome"/>
</dbReference>
<evidence type="ECO:0000256" key="2">
    <source>
        <dbReference type="ARBA" id="ARBA00023110"/>
    </source>
</evidence>
<evidence type="ECO:0000259" key="5">
    <source>
        <dbReference type="PROSITE" id="PS50059"/>
    </source>
</evidence>
<dbReference type="GO" id="GO:0016853">
    <property type="term" value="F:isomerase activity"/>
    <property type="evidence" value="ECO:0007669"/>
    <property type="project" value="UniProtKB-KW"/>
</dbReference>
<protein>
    <recommendedName>
        <fullName evidence="4">Peptidyl-prolyl cis-trans isomerase</fullName>
        <ecNumber evidence="4">5.2.1.8</ecNumber>
    </recommendedName>
</protein>
<feature type="domain" description="PPIase FKBP-type" evidence="5">
    <location>
        <begin position="71"/>
        <end position="181"/>
    </location>
</feature>
<organism evidence="6 7">
    <name type="scientific">Alistipes ihumii AP11</name>
    <dbReference type="NCBI Taxonomy" id="1211813"/>
    <lineage>
        <taxon>Bacteria</taxon>
        <taxon>Pseudomonadati</taxon>
        <taxon>Bacteroidota</taxon>
        <taxon>Bacteroidia</taxon>
        <taxon>Bacteroidales</taxon>
        <taxon>Rikenellaceae</taxon>
        <taxon>Alistipes</taxon>
    </lineage>
</organism>
<keyword evidence="7" id="KW-1185">Reference proteome</keyword>
<dbReference type="PROSITE" id="PS50059">
    <property type="entry name" value="FKBP_PPIASE"/>
    <property type="match status" value="1"/>
</dbReference>
<keyword evidence="3 4" id="KW-0413">Isomerase</keyword>
<dbReference type="SUPFAM" id="SSF54534">
    <property type="entry name" value="FKBP-like"/>
    <property type="match status" value="1"/>
</dbReference>
<gene>
    <name evidence="6" type="ORF">NQ491_09750</name>
</gene>
<dbReference type="PROSITE" id="PS51257">
    <property type="entry name" value="PROKAR_LIPOPROTEIN"/>
    <property type="match status" value="1"/>
</dbReference>
<evidence type="ECO:0000256" key="1">
    <source>
        <dbReference type="ARBA" id="ARBA00000971"/>
    </source>
</evidence>
<dbReference type="InterPro" id="IPR046357">
    <property type="entry name" value="PPIase_dom_sf"/>
</dbReference>
<comment type="catalytic activity">
    <reaction evidence="1 3 4">
        <text>[protein]-peptidylproline (omega=180) = [protein]-peptidylproline (omega=0)</text>
        <dbReference type="Rhea" id="RHEA:16237"/>
        <dbReference type="Rhea" id="RHEA-COMP:10747"/>
        <dbReference type="Rhea" id="RHEA-COMP:10748"/>
        <dbReference type="ChEBI" id="CHEBI:83833"/>
        <dbReference type="ChEBI" id="CHEBI:83834"/>
        <dbReference type="EC" id="5.2.1.8"/>
    </reaction>
</comment>
<reference evidence="6" key="1">
    <citation type="journal article" date="2022" name="Cell">
        <title>Design, construction, and in vivo augmentation of a complex gut microbiome.</title>
        <authorList>
            <person name="Cheng A.G."/>
            <person name="Ho P.Y."/>
            <person name="Aranda-Diaz A."/>
            <person name="Jain S."/>
            <person name="Yu F.B."/>
            <person name="Meng X."/>
            <person name="Wang M."/>
            <person name="Iakiviak M."/>
            <person name="Nagashima K."/>
            <person name="Zhao A."/>
            <person name="Murugkar P."/>
            <person name="Patil A."/>
            <person name="Atabakhsh K."/>
            <person name="Weakley A."/>
            <person name="Yan J."/>
            <person name="Brumbaugh A.R."/>
            <person name="Higginbottom S."/>
            <person name="Dimas A."/>
            <person name="Shiver A.L."/>
            <person name="Deutschbauer A."/>
            <person name="Neff N."/>
            <person name="Sonnenburg J.L."/>
            <person name="Huang K.C."/>
            <person name="Fischbach M.A."/>
        </authorList>
    </citation>
    <scope>NUCLEOTIDE SEQUENCE</scope>
    <source>
        <strain evidence="6">AP11</strain>
    </source>
</reference>
<evidence type="ECO:0000256" key="3">
    <source>
        <dbReference type="PROSITE-ProRule" id="PRU00277"/>
    </source>
</evidence>
<keyword evidence="2 3" id="KW-0697">Rotamase</keyword>
<dbReference type="EMBL" id="CP102294">
    <property type="protein sequence ID" value="UWN56925.1"/>
    <property type="molecule type" value="Genomic_DNA"/>
</dbReference>
<sequence length="181" mass="20042">MKRFTQIVLISAGSLALACAKEDDAVTSQRSAIESFLDSRGWEYAEASGVYRYTINADRPEYESEPQIAYGDSVVFDFAAYLFSGSVSATEVPYYTNIRSLVEGDTVLNTEYWSFEPQRVVLGATPMIRGLTYGLQGARESDSLQLFVTSDLAYGSGNTGVVDGDQATRWFVYIEKVIKNE</sequence>
<evidence type="ECO:0000313" key="6">
    <source>
        <dbReference type="EMBL" id="UWN56925.1"/>
    </source>
</evidence>
<dbReference type="RefSeq" id="WP_157365665.1">
    <property type="nucleotide sequence ID" value="NZ_CAPH01000009.1"/>
</dbReference>
<accession>A0ABY5UYA3</accession>
<dbReference type="InterPro" id="IPR001179">
    <property type="entry name" value="PPIase_FKBP_dom"/>
</dbReference>
<evidence type="ECO:0000256" key="4">
    <source>
        <dbReference type="RuleBase" id="RU003915"/>
    </source>
</evidence>
<proteinExistence type="inferred from homology"/>